<organism evidence="1 2">
    <name type="scientific">Kalanchoe fedtschenkoi</name>
    <name type="common">Lavender scallops</name>
    <name type="synonym">South American air plant</name>
    <dbReference type="NCBI Taxonomy" id="63787"/>
    <lineage>
        <taxon>Eukaryota</taxon>
        <taxon>Viridiplantae</taxon>
        <taxon>Streptophyta</taxon>
        <taxon>Embryophyta</taxon>
        <taxon>Tracheophyta</taxon>
        <taxon>Spermatophyta</taxon>
        <taxon>Magnoliopsida</taxon>
        <taxon>eudicotyledons</taxon>
        <taxon>Gunneridae</taxon>
        <taxon>Pentapetalae</taxon>
        <taxon>Saxifragales</taxon>
        <taxon>Crassulaceae</taxon>
        <taxon>Kalanchoe</taxon>
    </lineage>
</organism>
<dbReference type="Gramene" id="Kaladp0053s0699.1.v1.1">
    <property type="protein sequence ID" value="Kaladp0053s0699.1.v1.1"/>
    <property type="gene ID" value="Kaladp0053s0699.v1.1"/>
</dbReference>
<dbReference type="AlphaFoldDB" id="A0A7N0U4A0"/>
<dbReference type="Proteomes" id="UP000594263">
    <property type="component" value="Unplaced"/>
</dbReference>
<dbReference type="PANTHER" id="PTHR46932:SF12">
    <property type="entry name" value="HEAVY METAL-ASSOCIATED ISOPRENYLATED PLANT PROTEIN 47"/>
    <property type="match status" value="1"/>
</dbReference>
<dbReference type="PANTHER" id="PTHR46932">
    <property type="entry name" value="HEAVY METAL-ASSOCIATED ISOPRENYLATED PLANT PROTEIN 47"/>
    <property type="match status" value="1"/>
</dbReference>
<sequence length="182" mass="19240">MLQQKIALEVFTHNEKCKTKAMKIAAAAEGVMSVALEGPENDRMVVVVLGIDSATLASSLSKRVGLASFVSISEVKPEDAEKNEGNVDNCSYAHTASSTAICEAQIISQRVVLQVHMEGGCCRQKAMQIAAGAEGVISAAVDGADKERLTVVGEGMDIATLVITLRKKAGYTRIISVVEMKS</sequence>
<dbReference type="OMA" id="KMTEPGV"/>
<dbReference type="InterPro" id="IPR042885">
    <property type="entry name" value="HIPP47/16"/>
</dbReference>
<dbReference type="Gene3D" id="3.30.70.100">
    <property type="match status" value="2"/>
</dbReference>
<evidence type="ECO:0000313" key="2">
    <source>
        <dbReference type="Proteomes" id="UP000594263"/>
    </source>
</evidence>
<dbReference type="EnsemblPlants" id="Kaladp0053s0699.1.v1.1">
    <property type="protein sequence ID" value="Kaladp0053s0699.1.v1.1"/>
    <property type="gene ID" value="Kaladp0053s0699.v1.1"/>
</dbReference>
<proteinExistence type="predicted"/>
<name>A0A7N0U4A0_KALFE</name>
<evidence type="ECO:0000313" key="1">
    <source>
        <dbReference type="EnsemblPlants" id="Kaladp0053s0699.1.v1.1"/>
    </source>
</evidence>
<reference evidence="1" key="1">
    <citation type="submission" date="2021-01" db="UniProtKB">
        <authorList>
            <consortium name="EnsemblPlants"/>
        </authorList>
    </citation>
    <scope>IDENTIFICATION</scope>
</reference>
<accession>A0A7N0U4A0</accession>
<protein>
    <submittedName>
        <fullName evidence="1">Uncharacterized protein</fullName>
    </submittedName>
</protein>
<keyword evidence="2" id="KW-1185">Reference proteome</keyword>